<reference evidence="9 10" key="1">
    <citation type="submission" date="2019-01" db="EMBL/GenBank/DDBJ databases">
        <title>RHIZO-ID as a novel technology for direct rhizobia identification.</title>
        <authorList>
            <person name="De Meyer S.E."/>
        </authorList>
    </citation>
    <scope>NUCLEOTIDE SEQUENCE [LARGE SCALE GENOMIC DNA]</scope>
    <source>
        <strain evidence="9 10">WSM448</strain>
    </source>
</reference>
<dbReference type="FunFam" id="1.10.10.10:FF:000001">
    <property type="entry name" value="LysR family transcriptional regulator"/>
    <property type="match status" value="1"/>
</dbReference>
<keyword evidence="4" id="KW-0804">Transcription</keyword>
<name>A0A444HUV4_RHILE</name>
<dbReference type="Gene3D" id="3.40.190.290">
    <property type="match status" value="1"/>
</dbReference>
<comment type="function">
    <text evidence="5">Transcriptional regulator of the ttuABCDE tartrate utilization operon.</text>
</comment>
<sequence length="297" mass="33794">MERQNINDLMVFLVVARERSFTKAAAKFGVSQSALSHTLRQLEQRLGVRLLTRTTRSVSPTEAGERMLQSIGPLFDEIGSALDGLNILRDQPAGTVRLTAGDYQIECYIWPKLRTFLQQYPDIRLELDVNYGLQDIVSEGYDAGVRFGEQIAKDMISVRIGPDVRFAVVAAESYFASRDIPTHPKDLMQHRCINLRLPTYGGLYAWEFEENGREIKVRVDGQLVFNTIYNVLEAALDGFGFAYVPEDIAKLHLGTGRLHRFLEDFSPYWEGFHLYYPSRRQSSPAFSLLVNALRYST</sequence>
<dbReference type="SUPFAM" id="SSF46785">
    <property type="entry name" value="Winged helix' DNA-binding domain"/>
    <property type="match status" value="1"/>
</dbReference>
<gene>
    <name evidence="9" type="ORF">EHI47_21360</name>
</gene>
<proteinExistence type="inferred from homology"/>
<dbReference type="PANTHER" id="PTHR30537">
    <property type="entry name" value="HTH-TYPE TRANSCRIPTIONAL REGULATOR"/>
    <property type="match status" value="1"/>
</dbReference>
<evidence type="ECO:0000313" key="9">
    <source>
        <dbReference type="EMBL" id="RWX27293.1"/>
    </source>
</evidence>
<dbReference type="FunFam" id="3.40.190.290:FF:000012">
    <property type="entry name" value="Transcriptional regulator, LysR family"/>
    <property type="match status" value="1"/>
</dbReference>
<dbReference type="InterPro" id="IPR058163">
    <property type="entry name" value="LysR-type_TF_proteobact-type"/>
</dbReference>
<dbReference type="InterPro" id="IPR000847">
    <property type="entry name" value="LysR_HTH_N"/>
</dbReference>
<dbReference type="PANTHER" id="PTHR30537:SF1">
    <property type="entry name" value="HTH-TYPE TRANSCRIPTIONAL REGULATOR PGRR"/>
    <property type="match status" value="1"/>
</dbReference>
<dbReference type="CDD" id="cd08474">
    <property type="entry name" value="PBP2_CrgA_like_5"/>
    <property type="match status" value="1"/>
</dbReference>
<dbReference type="InterPro" id="IPR005119">
    <property type="entry name" value="LysR_subst-bd"/>
</dbReference>
<comment type="caution">
    <text evidence="9">The sequence shown here is derived from an EMBL/GenBank/DDBJ whole genome shotgun (WGS) entry which is preliminary data.</text>
</comment>
<evidence type="ECO:0000256" key="5">
    <source>
        <dbReference type="ARBA" id="ARBA00054626"/>
    </source>
</evidence>
<evidence type="ECO:0000256" key="6">
    <source>
        <dbReference type="ARBA" id="ARBA00067332"/>
    </source>
</evidence>
<dbReference type="PRINTS" id="PR00039">
    <property type="entry name" value="HTHLYSR"/>
</dbReference>
<dbReference type="Proteomes" id="UP000283817">
    <property type="component" value="Unassembled WGS sequence"/>
</dbReference>
<evidence type="ECO:0000256" key="1">
    <source>
        <dbReference type="ARBA" id="ARBA00009437"/>
    </source>
</evidence>
<evidence type="ECO:0000313" key="10">
    <source>
        <dbReference type="Proteomes" id="UP000283817"/>
    </source>
</evidence>
<dbReference type="Gene3D" id="1.10.10.10">
    <property type="entry name" value="Winged helix-like DNA-binding domain superfamily/Winged helix DNA-binding domain"/>
    <property type="match status" value="1"/>
</dbReference>
<feature type="domain" description="HTH lysR-type" evidence="8">
    <location>
        <begin position="4"/>
        <end position="61"/>
    </location>
</feature>
<dbReference type="Pfam" id="PF03466">
    <property type="entry name" value="LysR_substrate"/>
    <property type="match status" value="1"/>
</dbReference>
<keyword evidence="2" id="KW-0805">Transcription regulation</keyword>
<dbReference type="InterPro" id="IPR036390">
    <property type="entry name" value="WH_DNA-bd_sf"/>
</dbReference>
<dbReference type="GO" id="GO:0043565">
    <property type="term" value="F:sequence-specific DNA binding"/>
    <property type="evidence" value="ECO:0007669"/>
    <property type="project" value="TreeGrafter"/>
</dbReference>
<dbReference type="RefSeq" id="WP_128402412.1">
    <property type="nucleotide sequence ID" value="NZ_CP090090.1"/>
</dbReference>
<dbReference type="GO" id="GO:0003700">
    <property type="term" value="F:DNA-binding transcription factor activity"/>
    <property type="evidence" value="ECO:0007669"/>
    <property type="project" value="InterPro"/>
</dbReference>
<evidence type="ECO:0000256" key="3">
    <source>
        <dbReference type="ARBA" id="ARBA00023125"/>
    </source>
</evidence>
<comment type="similarity">
    <text evidence="1">Belongs to the LysR transcriptional regulatory family.</text>
</comment>
<evidence type="ECO:0000256" key="4">
    <source>
        <dbReference type="ARBA" id="ARBA00023163"/>
    </source>
</evidence>
<keyword evidence="3" id="KW-0238">DNA-binding</keyword>
<dbReference type="PROSITE" id="PS50931">
    <property type="entry name" value="HTH_LYSR"/>
    <property type="match status" value="1"/>
</dbReference>
<accession>A0A444HUV4</accession>
<dbReference type="Pfam" id="PF00126">
    <property type="entry name" value="HTH_1"/>
    <property type="match status" value="1"/>
</dbReference>
<dbReference type="SUPFAM" id="SSF53850">
    <property type="entry name" value="Periplasmic binding protein-like II"/>
    <property type="match status" value="1"/>
</dbReference>
<dbReference type="InterPro" id="IPR036388">
    <property type="entry name" value="WH-like_DNA-bd_sf"/>
</dbReference>
<evidence type="ECO:0000256" key="7">
    <source>
        <dbReference type="ARBA" id="ARBA00083243"/>
    </source>
</evidence>
<dbReference type="EMBL" id="SBHX01000053">
    <property type="protein sequence ID" value="RWX27293.1"/>
    <property type="molecule type" value="Genomic_DNA"/>
</dbReference>
<organism evidence="9 10">
    <name type="scientific">Rhizobium leguminosarum</name>
    <dbReference type="NCBI Taxonomy" id="384"/>
    <lineage>
        <taxon>Bacteria</taxon>
        <taxon>Pseudomonadati</taxon>
        <taxon>Pseudomonadota</taxon>
        <taxon>Alphaproteobacteria</taxon>
        <taxon>Hyphomicrobiales</taxon>
        <taxon>Rhizobiaceae</taxon>
        <taxon>Rhizobium/Agrobacterium group</taxon>
        <taxon>Rhizobium</taxon>
    </lineage>
</organism>
<evidence type="ECO:0000259" key="8">
    <source>
        <dbReference type="PROSITE" id="PS50931"/>
    </source>
</evidence>
<dbReference type="AlphaFoldDB" id="A0A444HUV4"/>
<evidence type="ECO:0000256" key="2">
    <source>
        <dbReference type="ARBA" id="ARBA00023015"/>
    </source>
</evidence>
<protein>
    <recommendedName>
        <fullName evidence="6">HTH-type transcriptional regulator TtuA</fullName>
    </recommendedName>
    <alternativeName>
        <fullName evidence="7">Tartrate utilization transcriptional regulator</fullName>
    </alternativeName>
</protein>
<dbReference type="GO" id="GO:0006351">
    <property type="term" value="P:DNA-templated transcription"/>
    <property type="evidence" value="ECO:0007669"/>
    <property type="project" value="TreeGrafter"/>
</dbReference>